<evidence type="ECO:0000313" key="8">
    <source>
        <dbReference type="Proteomes" id="UP001190700"/>
    </source>
</evidence>
<dbReference type="PANTHER" id="PTHR10877">
    <property type="entry name" value="POLYCYSTIN FAMILY MEMBER"/>
    <property type="match status" value="1"/>
</dbReference>
<feature type="compositionally biased region" description="Basic and acidic residues" evidence="5">
    <location>
        <begin position="724"/>
        <end position="736"/>
    </location>
</feature>
<sequence length="736" mass="81852">GSELSKLSDELYIFNSITQLSRWYRFWNSISITLSLFRVLKLMDFHPDIGMITRTIRQASAALTPPPASRLPRRAASSAFLVVAAVPEWDFDQGAARGEVPGAGTDLINFMALSVVIVLIYTMMGHQQFGATSESFKDFGSSILTCFVMMLGETSWSEEIRNYEGVLDQFSAQIFFWSYMILVFLFLLSGPPFEKAVQCSLVPAPLGTVLLSLEAGQQRAALQATQPPLTALNGAKSRTRGAAPGLGSGCLPSSFRRPRAAATVIVSAMDTVKRATATRGEQANIIGDLGNLISYAIQTLRINTVRMVRHSTTVMKQGPKSADNEYSEDDIGRKISRWKKRTSVEAAPEPSPKAVQPEKEKESSRRRSLMVRLSNTLTVKPLQKQKPPKVLRMDNQLLSKEDLVNVVKEALIVDRLDNRKSKEQARSSTRSSSLKVGGAQVGGSDRWSVNGAYSPQHDTEIDMPPVEEDEIISSEAASITAAIIKLHGREEQEVQTVINNSLRYRIKQTLVDRHMQESKFRTFVKTRLKKMQEGELHKQSKNVSSLETQVTEAQDAVMMMGESMTMLEERTERVWEEVRPLSREVGQLRSDLASSMAWIKENLQNSVSLGPSSHPQQDRTRQDSPTSRTRPAAPAGAGGERSGSPIRLSPKASRHPSKHQSRAELSDRASKHVPMIPAHRLVPVDQPTRNGRQEREPPPNTAHQPNESKSGTRWFSDWMFSADKGNEGHERTDLRL</sequence>
<feature type="non-terminal residue" evidence="7">
    <location>
        <position position="1"/>
    </location>
</feature>
<feature type="domain" description="Ion transport" evidence="6">
    <location>
        <begin position="105"/>
        <end position="188"/>
    </location>
</feature>
<dbReference type="GO" id="GO:0005216">
    <property type="term" value="F:monoatomic ion channel activity"/>
    <property type="evidence" value="ECO:0007669"/>
    <property type="project" value="InterPro"/>
</dbReference>
<accession>A0AAE0GRV5</accession>
<keyword evidence="3" id="KW-1133">Transmembrane helix</keyword>
<gene>
    <name evidence="7" type="ORF">CYMTET_9045</name>
</gene>
<keyword evidence="2" id="KW-0812">Transmembrane</keyword>
<dbReference type="PANTHER" id="PTHR10877:SF183">
    <property type="entry name" value="AT14535P-RELATED"/>
    <property type="match status" value="1"/>
</dbReference>
<evidence type="ECO:0000256" key="4">
    <source>
        <dbReference type="ARBA" id="ARBA00023136"/>
    </source>
</evidence>
<organism evidence="7 8">
    <name type="scientific">Cymbomonas tetramitiformis</name>
    <dbReference type="NCBI Taxonomy" id="36881"/>
    <lineage>
        <taxon>Eukaryota</taxon>
        <taxon>Viridiplantae</taxon>
        <taxon>Chlorophyta</taxon>
        <taxon>Pyramimonadophyceae</taxon>
        <taxon>Pyramimonadales</taxon>
        <taxon>Pyramimonadaceae</taxon>
        <taxon>Cymbomonas</taxon>
    </lineage>
</organism>
<keyword evidence="4" id="KW-0472">Membrane</keyword>
<dbReference type="AlphaFoldDB" id="A0AAE0GRV5"/>
<dbReference type="InterPro" id="IPR005821">
    <property type="entry name" value="Ion_trans_dom"/>
</dbReference>
<feature type="region of interest" description="Disordered" evidence="5">
    <location>
        <begin position="606"/>
        <end position="736"/>
    </location>
</feature>
<comment type="caution">
    <text evidence="7">The sequence shown here is derived from an EMBL/GenBank/DDBJ whole genome shotgun (WGS) entry which is preliminary data.</text>
</comment>
<feature type="compositionally biased region" description="Low complexity" evidence="5">
    <location>
        <begin position="624"/>
        <end position="635"/>
    </location>
</feature>
<feature type="compositionally biased region" description="Polar residues" evidence="5">
    <location>
        <begin position="701"/>
        <end position="713"/>
    </location>
</feature>
<feature type="region of interest" description="Disordered" evidence="5">
    <location>
        <begin position="419"/>
        <end position="461"/>
    </location>
</feature>
<keyword evidence="8" id="KW-1185">Reference proteome</keyword>
<name>A0AAE0GRV5_9CHLO</name>
<evidence type="ECO:0000313" key="7">
    <source>
        <dbReference type="EMBL" id="KAK3283255.1"/>
    </source>
</evidence>
<feature type="region of interest" description="Disordered" evidence="5">
    <location>
        <begin position="338"/>
        <end position="368"/>
    </location>
</feature>
<comment type="subcellular location">
    <subcellularLocation>
        <location evidence="1">Membrane</location>
        <topology evidence="1">Multi-pass membrane protein</topology>
    </subcellularLocation>
</comment>
<feature type="compositionally biased region" description="Polar residues" evidence="5">
    <location>
        <begin position="606"/>
        <end position="615"/>
    </location>
</feature>
<protein>
    <recommendedName>
        <fullName evidence="6">Ion transport domain-containing protein</fullName>
    </recommendedName>
</protein>
<evidence type="ECO:0000256" key="3">
    <source>
        <dbReference type="ARBA" id="ARBA00022989"/>
    </source>
</evidence>
<evidence type="ECO:0000256" key="1">
    <source>
        <dbReference type="ARBA" id="ARBA00004141"/>
    </source>
</evidence>
<dbReference type="GO" id="GO:0016020">
    <property type="term" value="C:membrane"/>
    <property type="evidence" value="ECO:0007669"/>
    <property type="project" value="UniProtKB-SubCell"/>
</dbReference>
<evidence type="ECO:0000259" key="6">
    <source>
        <dbReference type="Pfam" id="PF00520"/>
    </source>
</evidence>
<feature type="compositionally biased region" description="Basic and acidic residues" evidence="5">
    <location>
        <begin position="661"/>
        <end position="670"/>
    </location>
</feature>
<dbReference type="Gene3D" id="1.10.287.70">
    <property type="match status" value="1"/>
</dbReference>
<dbReference type="Proteomes" id="UP001190700">
    <property type="component" value="Unassembled WGS sequence"/>
</dbReference>
<evidence type="ECO:0000256" key="2">
    <source>
        <dbReference type="ARBA" id="ARBA00022692"/>
    </source>
</evidence>
<proteinExistence type="predicted"/>
<reference evidence="7 8" key="1">
    <citation type="journal article" date="2015" name="Genome Biol. Evol.">
        <title>Comparative Genomics of a Bacterivorous Green Alga Reveals Evolutionary Causalities and Consequences of Phago-Mixotrophic Mode of Nutrition.</title>
        <authorList>
            <person name="Burns J.A."/>
            <person name="Paasch A."/>
            <person name="Narechania A."/>
            <person name="Kim E."/>
        </authorList>
    </citation>
    <scope>NUCLEOTIDE SEQUENCE [LARGE SCALE GENOMIC DNA]</scope>
    <source>
        <strain evidence="7 8">PLY_AMNH</strain>
    </source>
</reference>
<dbReference type="Pfam" id="PF00520">
    <property type="entry name" value="Ion_trans"/>
    <property type="match status" value="1"/>
</dbReference>
<dbReference type="EMBL" id="LGRX02002943">
    <property type="protein sequence ID" value="KAK3283255.1"/>
    <property type="molecule type" value="Genomic_DNA"/>
</dbReference>
<evidence type="ECO:0000256" key="5">
    <source>
        <dbReference type="SAM" id="MobiDB-lite"/>
    </source>
</evidence>
<feature type="compositionally biased region" description="Basic and acidic residues" evidence="5">
    <location>
        <begin position="356"/>
        <end position="365"/>
    </location>
</feature>
<dbReference type="InterPro" id="IPR051223">
    <property type="entry name" value="Polycystin"/>
</dbReference>